<evidence type="ECO:0000313" key="9">
    <source>
        <dbReference type="Proteomes" id="UP000676565"/>
    </source>
</evidence>
<evidence type="ECO:0000256" key="1">
    <source>
        <dbReference type="ARBA" id="ARBA00004651"/>
    </source>
</evidence>
<sequence>MRSKVSLALVLARKDWWLFWADRRAAALCFIVPVLLASVFGTIFSRPTSGAATKLPVVVVVEDAGPFTRQVADELLASPRFDAKEVTRSEAESAVTDRKVVAIVLPPGFERLKNWQPGVTTEQPELLLLCHPNATAERQMTQGLVTEAVMKRVTREAFRDVLKDGTDEALAPPFKIETAAVSLHAGAHFNAYAHSFCGMTLQYLLFWGMESGLLLLRERERSVWTRVRAAALPLSCVIAGKALATGFIALLQVLVTFGVGYLAFGVTIDGSVIGFALLAVTACGLAAATGLLVAALGGTEARARNVSILVILGVSMLGGLWVPAFLLPGWARDVSLALPTTWALRGFETATWQAGSFWAVLPSIVAVAGFALALLTMAAVRLKFAELRLRQGKI</sequence>
<keyword evidence="4 6" id="KW-1133">Transmembrane helix</keyword>
<keyword evidence="9" id="KW-1185">Reference proteome</keyword>
<evidence type="ECO:0000256" key="6">
    <source>
        <dbReference type="SAM" id="Phobius"/>
    </source>
</evidence>
<comment type="subcellular location">
    <subcellularLocation>
        <location evidence="1">Cell membrane</location>
        <topology evidence="1">Multi-pass membrane protein</topology>
    </subcellularLocation>
</comment>
<reference evidence="8 9" key="1">
    <citation type="submission" date="2021-04" db="EMBL/GenBank/DDBJ databases">
        <authorList>
            <person name="Ivanova A."/>
        </authorList>
    </citation>
    <scope>NUCLEOTIDE SEQUENCE [LARGE SCALE GENOMIC DNA]</scope>
    <source>
        <strain evidence="8 9">G18</strain>
    </source>
</reference>
<dbReference type="RefSeq" id="WP_210660413.1">
    <property type="nucleotide sequence ID" value="NZ_JAGKQQ010000001.1"/>
</dbReference>
<name>A0ABS5C122_9BACT</name>
<evidence type="ECO:0000259" key="7">
    <source>
        <dbReference type="Pfam" id="PF12698"/>
    </source>
</evidence>
<accession>A0ABS5C122</accession>
<comment type="caution">
    <text evidence="8">The sequence shown here is derived from an EMBL/GenBank/DDBJ whole genome shotgun (WGS) entry which is preliminary data.</text>
</comment>
<evidence type="ECO:0000256" key="2">
    <source>
        <dbReference type="ARBA" id="ARBA00022475"/>
    </source>
</evidence>
<proteinExistence type="predicted"/>
<feature type="domain" description="ABC-2 type transporter transmembrane" evidence="7">
    <location>
        <begin position="28"/>
        <end position="379"/>
    </location>
</feature>
<keyword evidence="3 6" id="KW-0812">Transmembrane</keyword>
<dbReference type="Proteomes" id="UP000676565">
    <property type="component" value="Unassembled WGS sequence"/>
</dbReference>
<organism evidence="8 9">
    <name type="scientific">Gemmata palustris</name>
    <dbReference type="NCBI Taxonomy" id="2822762"/>
    <lineage>
        <taxon>Bacteria</taxon>
        <taxon>Pseudomonadati</taxon>
        <taxon>Planctomycetota</taxon>
        <taxon>Planctomycetia</taxon>
        <taxon>Gemmatales</taxon>
        <taxon>Gemmataceae</taxon>
        <taxon>Gemmata</taxon>
    </lineage>
</organism>
<evidence type="ECO:0000313" key="8">
    <source>
        <dbReference type="EMBL" id="MBP3959679.1"/>
    </source>
</evidence>
<dbReference type="InterPro" id="IPR013525">
    <property type="entry name" value="ABC2_TM"/>
</dbReference>
<dbReference type="EMBL" id="JAGKQQ010000001">
    <property type="protein sequence ID" value="MBP3959679.1"/>
    <property type="molecule type" value="Genomic_DNA"/>
</dbReference>
<keyword evidence="5 6" id="KW-0472">Membrane</keyword>
<protein>
    <submittedName>
        <fullName evidence="8">ABC transporter permease</fullName>
    </submittedName>
</protein>
<keyword evidence="2" id="KW-1003">Cell membrane</keyword>
<evidence type="ECO:0000256" key="4">
    <source>
        <dbReference type="ARBA" id="ARBA00022989"/>
    </source>
</evidence>
<dbReference type="InterPro" id="IPR051449">
    <property type="entry name" value="ABC-2_transporter_component"/>
</dbReference>
<evidence type="ECO:0000256" key="3">
    <source>
        <dbReference type="ARBA" id="ARBA00022692"/>
    </source>
</evidence>
<dbReference type="Gene3D" id="3.40.1710.10">
    <property type="entry name" value="abc type-2 transporter like domain"/>
    <property type="match status" value="1"/>
</dbReference>
<gene>
    <name evidence="8" type="ORF">J8F10_30910</name>
</gene>
<feature type="transmembrane region" description="Helical" evidence="6">
    <location>
        <begin position="237"/>
        <end position="264"/>
    </location>
</feature>
<feature type="transmembrane region" description="Helical" evidence="6">
    <location>
        <begin position="270"/>
        <end position="296"/>
    </location>
</feature>
<dbReference type="PANTHER" id="PTHR30294:SF38">
    <property type="entry name" value="TRANSPORT PERMEASE PROTEIN"/>
    <property type="match status" value="1"/>
</dbReference>
<dbReference type="Pfam" id="PF12698">
    <property type="entry name" value="ABC2_membrane_3"/>
    <property type="match status" value="1"/>
</dbReference>
<evidence type="ECO:0000256" key="5">
    <source>
        <dbReference type="ARBA" id="ARBA00023136"/>
    </source>
</evidence>
<feature type="transmembrane region" description="Helical" evidence="6">
    <location>
        <begin position="357"/>
        <end position="380"/>
    </location>
</feature>
<dbReference type="PANTHER" id="PTHR30294">
    <property type="entry name" value="MEMBRANE COMPONENT OF ABC TRANSPORTER YHHJ-RELATED"/>
    <property type="match status" value="1"/>
</dbReference>
<feature type="transmembrane region" description="Helical" evidence="6">
    <location>
        <begin position="308"/>
        <end position="331"/>
    </location>
</feature>